<dbReference type="InterPro" id="IPR023214">
    <property type="entry name" value="HAD_sf"/>
</dbReference>
<name>A0A0A1TGA9_9HYPO</name>
<dbReference type="STRING" id="1531966.A0A0A1TGA9"/>
<sequence length="229" mass="24963">MFSLVIFDFDGTLFDTHESIVHSIQLTFKALSQTVPPSASILRYISAGTGLSDTFRALHPDLTPEEEAKWEAEYRANYAEHGQPLIRAFPGARELLSHLREAKIPIAIVSNKGAAAITTALQNNGLSEFFPADLIVGDKTPGATRKPDLASYDKVLVPALKEQYGITELSPASVLEVGDTIPDIQFAKNIGGKSCWCRFGYGDKVECEKLQPDYIVDSLLEVIPLVSGP</sequence>
<reference evidence="1 2" key="1">
    <citation type="journal article" date="2015" name="Genome Announc.">
        <title>Draft Genome Sequence and Gene Annotation of the Entomopathogenic Fungus Verticillium hemipterigenum.</title>
        <authorList>
            <person name="Horn F."/>
            <person name="Habel A."/>
            <person name="Scharf D.H."/>
            <person name="Dworschak J."/>
            <person name="Brakhage A.A."/>
            <person name="Guthke R."/>
            <person name="Hertweck C."/>
            <person name="Linde J."/>
        </authorList>
    </citation>
    <scope>NUCLEOTIDE SEQUENCE [LARGE SCALE GENOMIC DNA]</scope>
</reference>
<dbReference type="PANTHER" id="PTHR43434:SF1">
    <property type="entry name" value="PHOSPHOGLYCOLATE PHOSPHATASE"/>
    <property type="match status" value="1"/>
</dbReference>
<dbReference type="Pfam" id="PF13419">
    <property type="entry name" value="HAD_2"/>
    <property type="match status" value="1"/>
</dbReference>
<dbReference type="Proteomes" id="UP000039046">
    <property type="component" value="Unassembled WGS sequence"/>
</dbReference>
<dbReference type="SFLD" id="SFLDG01129">
    <property type="entry name" value="C1.5:_HAD__Beta-PGM__Phosphata"/>
    <property type="match status" value="1"/>
</dbReference>
<dbReference type="InterPro" id="IPR023198">
    <property type="entry name" value="PGP-like_dom2"/>
</dbReference>
<dbReference type="EMBL" id="CDHN01000002">
    <property type="protein sequence ID" value="CEJ87523.1"/>
    <property type="molecule type" value="Genomic_DNA"/>
</dbReference>
<evidence type="ECO:0000313" key="1">
    <source>
        <dbReference type="EMBL" id="CEJ87523.1"/>
    </source>
</evidence>
<dbReference type="InterPro" id="IPR041492">
    <property type="entry name" value="HAD_2"/>
</dbReference>
<keyword evidence="2" id="KW-1185">Reference proteome</keyword>
<dbReference type="PANTHER" id="PTHR43434">
    <property type="entry name" value="PHOSPHOGLYCOLATE PHOSPHATASE"/>
    <property type="match status" value="1"/>
</dbReference>
<dbReference type="Gene3D" id="3.40.50.1000">
    <property type="entry name" value="HAD superfamily/HAD-like"/>
    <property type="match status" value="1"/>
</dbReference>
<dbReference type="Gene3D" id="1.10.150.240">
    <property type="entry name" value="Putative phosphatase, domain 2"/>
    <property type="match status" value="1"/>
</dbReference>
<dbReference type="GO" id="GO:0008967">
    <property type="term" value="F:phosphoglycolate phosphatase activity"/>
    <property type="evidence" value="ECO:0007669"/>
    <property type="project" value="TreeGrafter"/>
</dbReference>
<gene>
    <name evidence="1" type="ORF">VHEMI04441</name>
</gene>
<organism evidence="1 2">
    <name type="scientific">[Torrubiella] hemipterigena</name>
    <dbReference type="NCBI Taxonomy" id="1531966"/>
    <lineage>
        <taxon>Eukaryota</taxon>
        <taxon>Fungi</taxon>
        <taxon>Dikarya</taxon>
        <taxon>Ascomycota</taxon>
        <taxon>Pezizomycotina</taxon>
        <taxon>Sordariomycetes</taxon>
        <taxon>Hypocreomycetidae</taxon>
        <taxon>Hypocreales</taxon>
        <taxon>Clavicipitaceae</taxon>
        <taxon>Clavicipitaceae incertae sedis</taxon>
        <taxon>'Torrubiella' clade</taxon>
    </lineage>
</organism>
<dbReference type="SFLD" id="SFLDS00003">
    <property type="entry name" value="Haloacid_Dehalogenase"/>
    <property type="match status" value="1"/>
</dbReference>
<dbReference type="SUPFAM" id="SSF56784">
    <property type="entry name" value="HAD-like"/>
    <property type="match status" value="1"/>
</dbReference>
<dbReference type="AlphaFoldDB" id="A0A0A1TGA9"/>
<accession>A0A0A1TGA9</accession>
<dbReference type="GO" id="GO:0006281">
    <property type="term" value="P:DNA repair"/>
    <property type="evidence" value="ECO:0007669"/>
    <property type="project" value="TreeGrafter"/>
</dbReference>
<dbReference type="HOGENOM" id="CLU_045011_19_1_1"/>
<protein>
    <recommendedName>
        <fullName evidence="3">Phosphoglycolate phosphatase</fullName>
    </recommendedName>
</protein>
<proteinExistence type="predicted"/>
<evidence type="ECO:0008006" key="3">
    <source>
        <dbReference type="Google" id="ProtNLM"/>
    </source>
</evidence>
<dbReference type="OrthoDB" id="47007at2759"/>
<evidence type="ECO:0000313" key="2">
    <source>
        <dbReference type="Proteomes" id="UP000039046"/>
    </source>
</evidence>
<dbReference type="InterPro" id="IPR036412">
    <property type="entry name" value="HAD-like_sf"/>
</dbReference>
<dbReference type="InterPro" id="IPR050155">
    <property type="entry name" value="HAD-like_hydrolase_sf"/>
</dbReference>